<protein>
    <submittedName>
        <fullName evidence="1">IS4 family transposase</fullName>
    </submittedName>
</protein>
<dbReference type="Gene3D" id="1.10.740.10">
    <property type="entry name" value="Transferase Inhibitor Protein From Tn5, Chain"/>
    <property type="match status" value="1"/>
</dbReference>
<feature type="non-terminal residue" evidence="1">
    <location>
        <position position="1"/>
    </location>
</feature>
<evidence type="ECO:0000313" key="2">
    <source>
        <dbReference type="Proteomes" id="UP000465712"/>
    </source>
</evidence>
<gene>
    <name evidence="1" type="ORF">CAG72_10020</name>
</gene>
<dbReference type="InterPro" id="IPR012337">
    <property type="entry name" value="RNaseH-like_sf"/>
</dbReference>
<accession>A0A7X5ASN1</accession>
<dbReference type="AlphaFoldDB" id="A0A7X5ASN1"/>
<dbReference type="InterPro" id="IPR014737">
    <property type="entry name" value="Transposase_Tn5-like_C"/>
</dbReference>
<name>A0A7X5ASN1_9GAMM</name>
<dbReference type="Proteomes" id="UP000465712">
    <property type="component" value="Unassembled WGS sequence"/>
</dbReference>
<dbReference type="EMBL" id="WXWW01000153">
    <property type="protein sequence ID" value="NAW65553.1"/>
    <property type="molecule type" value="Genomic_DNA"/>
</dbReference>
<reference evidence="1 2" key="1">
    <citation type="submission" date="2017-05" db="EMBL/GenBank/DDBJ databases">
        <title>High clonality and local adaptation shapes Vibrionaceae linages within an endangered oasis.</title>
        <authorList>
            <person name="Vazquez-Rosas-Landa M."/>
        </authorList>
    </citation>
    <scope>NUCLEOTIDE SEQUENCE [LARGE SCALE GENOMIC DNA]</scope>
    <source>
        <strain evidence="1 2">P46_P4S1P180</strain>
    </source>
</reference>
<proteinExistence type="predicted"/>
<organism evidence="1 2">
    <name type="scientific">Photobacterium halotolerans</name>
    <dbReference type="NCBI Taxonomy" id="265726"/>
    <lineage>
        <taxon>Bacteria</taxon>
        <taxon>Pseudomonadati</taxon>
        <taxon>Pseudomonadota</taxon>
        <taxon>Gammaproteobacteria</taxon>
        <taxon>Vibrionales</taxon>
        <taxon>Vibrionaceae</taxon>
        <taxon>Photobacterium</taxon>
    </lineage>
</organism>
<sequence>LRMQSKDNLERMIVLLAFIATRIQQLRCYGRQAEQAKNLSCESLLSPLAWKLLWLKTEKNKPPKQVPSMHWAYLNLGRLAGWNDSKRTGIVGWERLWEGWFRLQTILEGYHLALSLEQEM</sequence>
<comment type="caution">
    <text evidence="1">The sequence shown here is derived from an EMBL/GenBank/DDBJ whole genome shotgun (WGS) entry which is preliminary data.</text>
</comment>
<dbReference type="SUPFAM" id="SSF53098">
    <property type="entry name" value="Ribonuclease H-like"/>
    <property type="match status" value="1"/>
</dbReference>
<evidence type="ECO:0000313" key="1">
    <source>
        <dbReference type="EMBL" id="NAW65553.1"/>
    </source>
</evidence>